<dbReference type="AlphaFoldDB" id="A0A2R5F931"/>
<feature type="domain" description="Hemerythrin-like" evidence="5">
    <location>
        <begin position="23"/>
        <end position="165"/>
    </location>
</feature>
<evidence type="ECO:0000256" key="3">
    <source>
        <dbReference type="ARBA" id="ARBA00022723"/>
    </source>
</evidence>
<protein>
    <submittedName>
        <fullName evidence="6">Regulator of cell morphogenesis and NO signaling</fullName>
    </submittedName>
</protein>
<dbReference type="OrthoDB" id="9797132at2"/>
<dbReference type="EMBL" id="BDOQ01000009">
    <property type="protein sequence ID" value="GBG14752.1"/>
    <property type="molecule type" value="Genomic_DNA"/>
</dbReference>
<dbReference type="GO" id="GO:0046872">
    <property type="term" value="F:metal ion binding"/>
    <property type="evidence" value="ECO:0007669"/>
    <property type="project" value="UniProtKB-KW"/>
</dbReference>
<gene>
    <name evidence="6" type="primary">ytfE</name>
    <name evidence="6" type="ORF">NMK_2353</name>
</gene>
<dbReference type="GO" id="GO:0005737">
    <property type="term" value="C:cytoplasm"/>
    <property type="evidence" value="ECO:0007669"/>
    <property type="project" value="UniProtKB-SubCell"/>
</dbReference>
<accession>A0A2R5F931</accession>
<keyword evidence="3" id="KW-0479">Metal-binding</keyword>
<evidence type="ECO:0000256" key="2">
    <source>
        <dbReference type="ARBA" id="ARBA00022490"/>
    </source>
</evidence>
<comment type="subcellular location">
    <subcellularLocation>
        <location evidence="1">Cytoplasm</location>
    </subcellularLocation>
</comment>
<dbReference type="PANTHER" id="PTHR36438:SF1">
    <property type="entry name" value="IRON-SULFUR CLUSTER REPAIR PROTEIN YTFE"/>
    <property type="match status" value="1"/>
</dbReference>
<dbReference type="RefSeq" id="WP_109015927.1">
    <property type="nucleotide sequence ID" value="NZ_BDOQ01000009.1"/>
</dbReference>
<evidence type="ECO:0000313" key="6">
    <source>
        <dbReference type="EMBL" id="GBG14752.1"/>
    </source>
</evidence>
<organism evidence="6 7">
    <name type="scientific">Novimethylophilus kurashikiensis</name>
    <dbReference type="NCBI Taxonomy" id="1825523"/>
    <lineage>
        <taxon>Bacteria</taxon>
        <taxon>Pseudomonadati</taxon>
        <taxon>Pseudomonadota</taxon>
        <taxon>Betaproteobacteria</taxon>
        <taxon>Nitrosomonadales</taxon>
        <taxon>Methylophilaceae</taxon>
        <taxon>Novimethylophilus</taxon>
    </lineage>
</organism>
<proteinExistence type="predicted"/>
<evidence type="ECO:0000256" key="1">
    <source>
        <dbReference type="ARBA" id="ARBA00004496"/>
    </source>
</evidence>
<evidence type="ECO:0000313" key="7">
    <source>
        <dbReference type="Proteomes" id="UP000245081"/>
    </source>
</evidence>
<keyword evidence="2" id="KW-0963">Cytoplasm</keyword>
<name>A0A2R5F931_9PROT</name>
<reference evidence="6 7" key="1">
    <citation type="journal article" date="2018" name="Environ. Microbiol.">
        <title>Isolation and genomic characterization of Novimethylophilus kurashikiensis gen. nov. sp. nov., a new lanthanide-dependent methylotrophic species of Methylophilaceae.</title>
        <authorList>
            <person name="Lv H."/>
            <person name="Sahin N."/>
            <person name="Tani A."/>
        </authorList>
    </citation>
    <scope>NUCLEOTIDE SEQUENCE [LARGE SCALE GENOMIC DNA]</scope>
    <source>
        <strain evidence="6 7">La2-4</strain>
    </source>
</reference>
<comment type="caution">
    <text evidence="6">The sequence shown here is derived from an EMBL/GenBank/DDBJ whole genome shotgun (WGS) entry which is preliminary data.</text>
</comment>
<evidence type="ECO:0000256" key="4">
    <source>
        <dbReference type="ARBA" id="ARBA00023004"/>
    </source>
</evidence>
<keyword evidence="7" id="KW-1185">Reference proteome</keyword>
<dbReference type="InterPro" id="IPR012312">
    <property type="entry name" value="Hemerythrin-like"/>
</dbReference>
<keyword evidence="4" id="KW-0408">Iron</keyword>
<dbReference type="InterPro" id="IPR019903">
    <property type="entry name" value="RIC_family"/>
</dbReference>
<dbReference type="PANTHER" id="PTHR36438">
    <property type="entry name" value="IRON-SULFUR CLUSTER REPAIR PROTEIN YTFE"/>
    <property type="match status" value="1"/>
</dbReference>
<dbReference type="Gene3D" id="1.20.120.520">
    <property type="entry name" value="nmb1532 protein domain like"/>
    <property type="match status" value="1"/>
</dbReference>
<sequence>MNTPLIADPQTSKLGNLIAKIEATHHTFTREALARIEALLESTPLPDQSRRTALLECFRTLHADLLPHLLKEENILFPYIVALEHSPSNPPRSCFGSVANPIAMMQMEHAACLELLEQLRRLTDHYSCPADAISQIQVLYDALAELDADLVEHIHWEDHVLFPRALQLEAGA</sequence>
<dbReference type="Proteomes" id="UP000245081">
    <property type="component" value="Unassembled WGS sequence"/>
</dbReference>
<dbReference type="Pfam" id="PF01814">
    <property type="entry name" value="Hemerythrin"/>
    <property type="match status" value="1"/>
</dbReference>
<evidence type="ECO:0000259" key="5">
    <source>
        <dbReference type="Pfam" id="PF01814"/>
    </source>
</evidence>